<name>A0ACC3YXV6_COLTU</name>
<organism evidence="1 2">
    <name type="scientific">Colletotrichum truncatum</name>
    <name type="common">Anthracnose fungus</name>
    <name type="synonym">Colletotrichum capsici</name>
    <dbReference type="NCBI Taxonomy" id="5467"/>
    <lineage>
        <taxon>Eukaryota</taxon>
        <taxon>Fungi</taxon>
        <taxon>Dikarya</taxon>
        <taxon>Ascomycota</taxon>
        <taxon>Pezizomycotina</taxon>
        <taxon>Sordariomycetes</taxon>
        <taxon>Hypocreomycetidae</taxon>
        <taxon>Glomerellales</taxon>
        <taxon>Glomerellaceae</taxon>
        <taxon>Colletotrichum</taxon>
        <taxon>Colletotrichum truncatum species complex</taxon>
    </lineage>
</organism>
<sequence>MLPHAQATACDIVITVTVTQTTLRSKTVCDHFSGSMRKAEREYGPNTSFQECEASTFGGASSFDNYDWRGRWASAGATGH</sequence>
<proteinExistence type="predicted"/>
<keyword evidence="2" id="KW-1185">Reference proteome</keyword>
<gene>
    <name evidence="1" type="ORF">CTRU02_210293</name>
</gene>
<evidence type="ECO:0000313" key="2">
    <source>
        <dbReference type="Proteomes" id="UP000805649"/>
    </source>
</evidence>
<protein>
    <submittedName>
        <fullName evidence="1">Uncharacterized protein</fullName>
    </submittedName>
</protein>
<dbReference type="EMBL" id="VUJX02000006">
    <property type="protein sequence ID" value="KAL0935702.1"/>
    <property type="molecule type" value="Genomic_DNA"/>
</dbReference>
<reference evidence="1 2" key="1">
    <citation type="journal article" date="2020" name="Phytopathology">
        <title>Genome Sequence Resources of Colletotrichum truncatum, C. plurivorum, C. musicola, and C. sojae: Four Species Pathogenic to Soybean (Glycine max).</title>
        <authorList>
            <person name="Rogerio F."/>
            <person name="Boufleur T.R."/>
            <person name="Ciampi-Guillardi M."/>
            <person name="Sukno S.A."/>
            <person name="Thon M.R."/>
            <person name="Massola Junior N.S."/>
            <person name="Baroncelli R."/>
        </authorList>
    </citation>
    <scope>NUCLEOTIDE SEQUENCE [LARGE SCALE GENOMIC DNA]</scope>
    <source>
        <strain evidence="1 2">CMES1059</strain>
    </source>
</reference>
<accession>A0ACC3YXV6</accession>
<comment type="caution">
    <text evidence="1">The sequence shown here is derived from an EMBL/GenBank/DDBJ whole genome shotgun (WGS) entry which is preliminary data.</text>
</comment>
<evidence type="ECO:0000313" key="1">
    <source>
        <dbReference type="EMBL" id="KAL0935702.1"/>
    </source>
</evidence>
<dbReference type="Proteomes" id="UP000805649">
    <property type="component" value="Unassembled WGS sequence"/>
</dbReference>